<dbReference type="SUPFAM" id="SSF46785">
    <property type="entry name" value="Winged helix' DNA-binding domain"/>
    <property type="match status" value="1"/>
</dbReference>
<keyword evidence="2" id="KW-0238">DNA-binding</keyword>
<keyword evidence="7" id="KW-1185">Reference proteome</keyword>
<dbReference type="SUPFAM" id="SSF55781">
    <property type="entry name" value="GAF domain-like"/>
    <property type="match status" value="1"/>
</dbReference>
<dbReference type="InterPro" id="IPR029016">
    <property type="entry name" value="GAF-like_dom_sf"/>
</dbReference>
<evidence type="ECO:0000313" key="6">
    <source>
        <dbReference type="EMBL" id="MFD2257860.1"/>
    </source>
</evidence>
<dbReference type="InterPro" id="IPR005471">
    <property type="entry name" value="Tscrpt_reg_IclR_N"/>
</dbReference>
<dbReference type="InterPro" id="IPR036390">
    <property type="entry name" value="WH_DNA-bd_sf"/>
</dbReference>
<dbReference type="InterPro" id="IPR036388">
    <property type="entry name" value="WH-like_DNA-bd_sf"/>
</dbReference>
<dbReference type="SMART" id="SM00346">
    <property type="entry name" value="HTH_ICLR"/>
    <property type="match status" value="1"/>
</dbReference>
<dbReference type="Pfam" id="PF09339">
    <property type="entry name" value="HTH_IclR"/>
    <property type="match status" value="1"/>
</dbReference>
<dbReference type="RefSeq" id="WP_386821231.1">
    <property type="nucleotide sequence ID" value="NZ_JBHUIT010000031.1"/>
</dbReference>
<evidence type="ECO:0000256" key="2">
    <source>
        <dbReference type="ARBA" id="ARBA00023125"/>
    </source>
</evidence>
<proteinExistence type="predicted"/>
<dbReference type="Gene3D" id="3.30.450.40">
    <property type="match status" value="1"/>
</dbReference>
<dbReference type="Proteomes" id="UP001597375">
    <property type="component" value="Unassembled WGS sequence"/>
</dbReference>
<sequence>MSKYTIPNLKNACLALKLMAEQKSGISIGEMGEHLGVPRTSMLRILTTLEDEGFVQREGRTYQIGPMMLGMGLKAFKKSDIRELAGPVLNILAVTTGETAHLAQLTGKQALIARVCESPNPVRAASKEGTLADIHCSATGKIMLAFAVSDLSGFLDGVPLVKRTPHTSVSVKALAKEIREIQARGYSIDNEEYSIGVRCLAAPVRNASGKVEAAIGITASTVSFPQERIPEIADRVISAAEDLSLKLGGSVDA</sequence>
<name>A0ABW5DEP8_9BACT</name>
<dbReference type="Pfam" id="PF01614">
    <property type="entry name" value="IclR_C"/>
    <property type="match status" value="1"/>
</dbReference>
<dbReference type="Gene3D" id="1.10.10.10">
    <property type="entry name" value="Winged helix-like DNA-binding domain superfamily/Winged helix DNA-binding domain"/>
    <property type="match status" value="1"/>
</dbReference>
<gene>
    <name evidence="6" type="ORF">ACFSSA_14350</name>
</gene>
<dbReference type="EMBL" id="JBHUIT010000031">
    <property type="protein sequence ID" value="MFD2257860.1"/>
    <property type="molecule type" value="Genomic_DNA"/>
</dbReference>
<accession>A0ABW5DEP8</accession>
<keyword evidence="1" id="KW-0805">Transcription regulation</keyword>
<dbReference type="InterPro" id="IPR014757">
    <property type="entry name" value="Tscrpt_reg_IclR_C"/>
</dbReference>
<dbReference type="PROSITE" id="PS51078">
    <property type="entry name" value="ICLR_ED"/>
    <property type="match status" value="1"/>
</dbReference>
<dbReference type="InterPro" id="IPR050707">
    <property type="entry name" value="HTH_MetabolicPath_Reg"/>
</dbReference>
<organism evidence="6 7">
    <name type="scientific">Luteolibacter algae</name>
    <dbReference type="NCBI Taxonomy" id="454151"/>
    <lineage>
        <taxon>Bacteria</taxon>
        <taxon>Pseudomonadati</taxon>
        <taxon>Verrucomicrobiota</taxon>
        <taxon>Verrucomicrobiia</taxon>
        <taxon>Verrucomicrobiales</taxon>
        <taxon>Verrucomicrobiaceae</taxon>
        <taxon>Luteolibacter</taxon>
    </lineage>
</organism>
<keyword evidence="3" id="KW-0804">Transcription</keyword>
<dbReference type="PANTHER" id="PTHR30136">
    <property type="entry name" value="HELIX-TURN-HELIX TRANSCRIPTIONAL REGULATOR, ICLR FAMILY"/>
    <property type="match status" value="1"/>
</dbReference>
<comment type="caution">
    <text evidence="6">The sequence shown here is derived from an EMBL/GenBank/DDBJ whole genome shotgun (WGS) entry which is preliminary data.</text>
</comment>
<reference evidence="7" key="1">
    <citation type="journal article" date="2019" name="Int. J. Syst. Evol. Microbiol.">
        <title>The Global Catalogue of Microorganisms (GCM) 10K type strain sequencing project: providing services to taxonomists for standard genome sequencing and annotation.</title>
        <authorList>
            <consortium name="The Broad Institute Genomics Platform"/>
            <consortium name="The Broad Institute Genome Sequencing Center for Infectious Disease"/>
            <person name="Wu L."/>
            <person name="Ma J."/>
        </authorList>
    </citation>
    <scope>NUCLEOTIDE SEQUENCE [LARGE SCALE GENOMIC DNA]</scope>
    <source>
        <strain evidence="7">CGMCC 4.7106</strain>
    </source>
</reference>
<evidence type="ECO:0000256" key="3">
    <source>
        <dbReference type="ARBA" id="ARBA00023163"/>
    </source>
</evidence>
<feature type="domain" description="IclR-ED" evidence="5">
    <location>
        <begin position="67"/>
        <end position="249"/>
    </location>
</feature>
<dbReference type="PANTHER" id="PTHR30136:SF35">
    <property type="entry name" value="HTH-TYPE TRANSCRIPTIONAL REGULATOR RV1719"/>
    <property type="match status" value="1"/>
</dbReference>
<evidence type="ECO:0000259" key="5">
    <source>
        <dbReference type="PROSITE" id="PS51078"/>
    </source>
</evidence>
<feature type="domain" description="HTH iclR-type" evidence="4">
    <location>
        <begin position="6"/>
        <end position="66"/>
    </location>
</feature>
<protein>
    <submittedName>
        <fullName evidence="6">IclR family transcriptional regulator</fullName>
    </submittedName>
</protein>
<evidence type="ECO:0000256" key="1">
    <source>
        <dbReference type="ARBA" id="ARBA00023015"/>
    </source>
</evidence>
<dbReference type="PROSITE" id="PS51077">
    <property type="entry name" value="HTH_ICLR"/>
    <property type="match status" value="1"/>
</dbReference>
<evidence type="ECO:0000259" key="4">
    <source>
        <dbReference type="PROSITE" id="PS51077"/>
    </source>
</evidence>
<evidence type="ECO:0000313" key="7">
    <source>
        <dbReference type="Proteomes" id="UP001597375"/>
    </source>
</evidence>